<name>A0A2P6FAH7_9MOLU</name>
<accession>A0A2P6FAH7</accession>
<dbReference type="PANTHER" id="PTHR43575">
    <property type="entry name" value="PROTEIN ABCI7, CHLOROPLASTIC"/>
    <property type="match status" value="1"/>
</dbReference>
<evidence type="ECO:0000313" key="2">
    <source>
        <dbReference type="EMBL" id="PQM30449.1"/>
    </source>
</evidence>
<dbReference type="STRING" id="2138.SMSRO_v1c02010"/>
<dbReference type="RefSeq" id="WP_040092621.1">
    <property type="nucleotide sequence ID" value="NZ_CM020866.1"/>
</dbReference>
<evidence type="ECO:0000259" key="1">
    <source>
        <dbReference type="Pfam" id="PF01458"/>
    </source>
</evidence>
<dbReference type="InterPro" id="IPR055346">
    <property type="entry name" value="Fe-S_cluster_assembly_SufBD"/>
</dbReference>
<keyword evidence="3" id="KW-1185">Reference proteome</keyword>
<feature type="domain" description="SUF system FeS cluster assembly SufBD core" evidence="1">
    <location>
        <begin position="79"/>
        <end position="249"/>
    </location>
</feature>
<dbReference type="GO" id="GO:0016226">
    <property type="term" value="P:iron-sulfur cluster assembly"/>
    <property type="evidence" value="ECO:0007669"/>
    <property type="project" value="InterPro"/>
</dbReference>
<protein>
    <submittedName>
        <fullName evidence="2">FeS cluster assembly protein SufD</fullName>
    </submittedName>
</protein>
<dbReference type="Pfam" id="PF01458">
    <property type="entry name" value="SUFBD_core"/>
    <property type="match status" value="1"/>
</dbReference>
<dbReference type="EMBL" id="JTLV02000001">
    <property type="protein sequence ID" value="PQM30449.1"/>
    <property type="molecule type" value="Genomic_DNA"/>
</dbReference>
<dbReference type="InterPro" id="IPR037284">
    <property type="entry name" value="SUF_FeS_clus_asmbl_SufBD_sf"/>
</dbReference>
<dbReference type="InterPro" id="IPR000825">
    <property type="entry name" value="SUF_FeS_clus_asmbl_SufBD_core"/>
</dbReference>
<evidence type="ECO:0000313" key="3">
    <source>
        <dbReference type="Proteomes" id="UP000031565"/>
    </source>
</evidence>
<dbReference type="Proteomes" id="UP000031565">
    <property type="component" value="Unassembled WGS sequence"/>
</dbReference>
<dbReference type="OrthoDB" id="388236at2"/>
<dbReference type="PANTHER" id="PTHR43575:SF1">
    <property type="entry name" value="PROTEIN ABCI7, CHLOROPLASTIC"/>
    <property type="match status" value="1"/>
</dbReference>
<dbReference type="AlphaFoldDB" id="A0A2P6FAH7"/>
<comment type="caution">
    <text evidence="2">The sequence shown here is derived from an EMBL/GenBank/DDBJ whole genome shotgun (WGS) entry which is preliminary data.</text>
</comment>
<sequence>MRVLLNQQEEIISDNLLINDTTQNLTIENTNPGQVINLNFSTNLSNKTFLIFLNLTAEATINYNIPAQDQINIINIYKNRECEQVANLFYNVLEKTHVNVYNLNIVNSNITENVTFNLQGKRSTLKYYLASLVTHDYQKNAIIYAHHLAPATESDIKTYSIAKDNSLQTIKCTSHIEKTMSKSEAHQELRLLVFDKTSKAISDPILLIDENDIKASHANAVGMLDPDQIFYLQTRGLTVNQARKLICMGYFKNVIDAIEDETVQKNIIDEIDKEIGE</sequence>
<reference evidence="2 3" key="1">
    <citation type="journal article" date="2015" name="MBio">
        <title>Genome sequence of the Drosophila melanogaster male-killing Spiroplasma strain MSRO endosymbiont.</title>
        <authorList>
            <person name="Paredes J.C."/>
            <person name="Herren J.K."/>
            <person name="Schupfer F."/>
            <person name="Marin R."/>
            <person name="Claverol S."/>
            <person name="Kuo C.H."/>
            <person name="Lemaitre B."/>
            <person name="Beven L."/>
        </authorList>
    </citation>
    <scope>NUCLEOTIDE SEQUENCE [LARGE SCALE GENOMIC DNA]</scope>
    <source>
        <strain evidence="2 3">MSRO</strain>
    </source>
</reference>
<dbReference type="SUPFAM" id="SSF101960">
    <property type="entry name" value="Stabilizer of iron transporter SufD"/>
    <property type="match status" value="1"/>
</dbReference>
<proteinExistence type="predicted"/>
<organism evidence="2 3">
    <name type="scientific">Spiroplasma poulsonii</name>
    <dbReference type="NCBI Taxonomy" id="2138"/>
    <lineage>
        <taxon>Bacteria</taxon>
        <taxon>Bacillati</taxon>
        <taxon>Mycoplasmatota</taxon>
        <taxon>Mollicutes</taxon>
        <taxon>Entomoplasmatales</taxon>
        <taxon>Spiroplasmataceae</taxon>
        <taxon>Spiroplasma</taxon>
    </lineage>
</organism>
<gene>
    <name evidence="2" type="primary">sufD</name>
    <name evidence="2" type="ORF">SMSRO_SF002110</name>
</gene>